<dbReference type="Proteomes" id="UP001596337">
    <property type="component" value="Unassembled WGS sequence"/>
</dbReference>
<dbReference type="RefSeq" id="WP_345401653.1">
    <property type="nucleotide sequence ID" value="NZ_BAABLA010000106.1"/>
</dbReference>
<evidence type="ECO:0000313" key="2">
    <source>
        <dbReference type="Proteomes" id="UP001596337"/>
    </source>
</evidence>
<accession>A0ABW2C6E6</accession>
<name>A0ABW2C6E6_9PSEU</name>
<reference evidence="2" key="1">
    <citation type="journal article" date="2019" name="Int. J. Syst. Evol. Microbiol.">
        <title>The Global Catalogue of Microorganisms (GCM) 10K type strain sequencing project: providing services to taxonomists for standard genome sequencing and annotation.</title>
        <authorList>
            <consortium name="The Broad Institute Genomics Platform"/>
            <consortium name="The Broad Institute Genome Sequencing Center for Infectious Disease"/>
            <person name="Wu L."/>
            <person name="Ma J."/>
        </authorList>
    </citation>
    <scope>NUCLEOTIDE SEQUENCE [LARGE SCALE GENOMIC DNA]</scope>
    <source>
        <strain evidence="2">KCTC 32255</strain>
    </source>
</reference>
<organism evidence="1 2">
    <name type="scientific">Haloechinothrix salitolerans</name>
    <dbReference type="NCBI Taxonomy" id="926830"/>
    <lineage>
        <taxon>Bacteria</taxon>
        <taxon>Bacillati</taxon>
        <taxon>Actinomycetota</taxon>
        <taxon>Actinomycetes</taxon>
        <taxon>Pseudonocardiales</taxon>
        <taxon>Pseudonocardiaceae</taxon>
        <taxon>Haloechinothrix</taxon>
    </lineage>
</organism>
<sequence>MNAKLRRCTALAVLSELDWEVLRAVPQPTVIKELDPWLRCELSHRHRGQHHALAQGDAKRRDWWLRWTDDATIRDRDLAILLPCAADAANEASAETDPCLLFAGHAGPHSFQIDRHDLQPYTKPPCEGGEAGATTTVARVLAVHRLTQPMADYMRELGTLEQVCGTRSKAHRGLTTATLAPQLVRVDVHTPGLATSLIDDMVRVPVPMPYAPWLGSLTLKTSVPITLTPNGRCVLAELAPFWHS</sequence>
<dbReference type="EMBL" id="JBHSXX010000001">
    <property type="protein sequence ID" value="MFC6870896.1"/>
    <property type="molecule type" value="Genomic_DNA"/>
</dbReference>
<keyword evidence="2" id="KW-1185">Reference proteome</keyword>
<gene>
    <name evidence="1" type="ORF">ACFQGD_27590</name>
</gene>
<protein>
    <submittedName>
        <fullName evidence="1">Uncharacterized protein</fullName>
    </submittedName>
</protein>
<comment type="caution">
    <text evidence="1">The sequence shown here is derived from an EMBL/GenBank/DDBJ whole genome shotgun (WGS) entry which is preliminary data.</text>
</comment>
<evidence type="ECO:0000313" key="1">
    <source>
        <dbReference type="EMBL" id="MFC6870896.1"/>
    </source>
</evidence>
<proteinExistence type="predicted"/>